<name>A0A448WIY1_9PLAT</name>
<keyword evidence="2" id="KW-1185">Reference proteome</keyword>
<dbReference type="AlphaFoldDB" id="A0A448WIY1"/>
<accession>A0A448WIY1</accession>
<sequence length="82" mass="8687">MVQFGVSPLLHTGISSLIDPAAESTCSTITRGRSGHSLGSTSTGTLGRVTGLINSTRSPLLDRWLTSQDERLMAWCQALAGR</sequence>
<organism evidence="1 2">
    <name type="scientific">Protopolystoma xenopodis</name>
    <dbReference type="NCBI Taxonomy" id="117903"/>
    <lineage>
        <taxon>Eukaryota</taxon>
        <taxon>Metazoa</taxon>
        <taxon>Spiralia</taxon>
        <taxon>Lophotrochozoa</taxon>
        <taxon>Platyhelminthes</taxon>
        <taxon>Monogenea</taxon>
        <taxon>Polyopisthocotylea</taxon>
        <taxon>Polystomatidea</taxon>
        <taxon>Polystomatidae</taxon>
        <taxon>Protopolystoma</taxon>
    </lineage>
</organism>
<evidence type="ECO:0000313" key="1">
    <source>
        <dbReference type="EMBL" id="VEL12857.1"/>
    </source>
</evidence>
<evidence type="ECO:0000313" key="2">
    <source>
        <dbReference type="Proteomes" id="UP000784294"/>
    </source>
</evidence>
<gene>
    <name evidence="1" type="ORF">PXEA_LOCUS6297</name>
</gene>
<proteinExistence type="predicted"/>
<dbReference type="OrthoDB" id="6260798at2759"/>
<protein>
    <submittedName>
        <fullName evidence="1">Uncharacterized protein</fullName>
    </submittedName>
</protein>
<dbReference type="Proteomes" id="UP000784294">
    <property type="component" value="Unassembled WGS sequence"/>
</dbReference>
<comment type="caution">
    <text evidence="1">The sequence shown here is derived from an EMBL/GenBank/DDBJ whole genome shotgun (WGS) entry which is preliminary data.</text>
</comment>
<reference evidence="1" key="1">
    <citation type="submission" date="2018-11" db="EMBL/GenBank/DDBJ databases">
        <authorList>
            <consortium name="Pathogen Informatics"/>
        </authorList>
    </citation>
    <scope>NUCLEOTIDE SEQUENCE</scope>
</reference>
<dbReference type="EMBL" id="CAAALY010016077">
    <property type="protein sequence ID" value="VEL12857.1"/>
    <property type="molecule type" value="Genomic_DNA"/>
</dbReference>